<evidence type="ECO:0000256" key="4">
    <source>
        <dbReference type="ARBA" id="ARBA00022898"/>
    </source>
</evidence>
<sequence>MAEYFLQYSKNLIYSTSMIPAQAGAILTALKKVKRAQHLRNRLFRNIRRFQISAKKLKLYKYSSTAIQPIVIGDNLLTIKFSKRVQEKGCWVTPILPPSVPEGAGRIRITITAMHQKSDIDNLIEALFYAEKFI</sequence>
<evidence type="ECO:0000313" key="7">
    <source>
        <dbReference type="EnsemblMetazoa" id="GPAI000830-PA"/>
    </source>
</evidence>
<comment type="similarity">
    <text evidence="2">Belongs to the class-II pyridoxal-phosphate-dependent aminotransferase family.</text>
</comment>
<comment type="cofactor">
    <cofactor evidence="1">
        <name>pyridoxal 5'-phosphate</name>
        <dbReference type="ChEBI" id="CHEBI:597326"/>
    </cofactor>
</comment>
<evidence type="ECO:0000256" key="5">
    <source>
        <dbReference type="ARBA" id="ARBA00023315"/>
    </source>
</evidence>
<protein>
    <recommendedName>
        <fullName evidence="6">Aminotransferase class I/classII large domain-containing protein</fullName>
    </recommendedName>
</protein>
<keyword evidence="3" id="KW-0808">Transferase</keyword>
<keyword evidence="8" id="KW-1185">Reference proteome</keyword>
<dbReference type="Pfam" id="PF00155">
    <property type="entry name" value="Aminotran_1_2"/>
    <property type="match status" value="1"/>
</dbReference>
<keyword evidence="5" id="KW-0012">Acyltransferase</keyword>
<dbReference type="InterPro" id="IPR015422">
    <property type="entry name" value="PyrdxlP-dep_Trfase_small"/>
</dbReference>
<dbReference type="GO" id="GO:0030170">
    <property type="term" value="F:pyridoxal phosphate binding"/>
    <property type="evidence" value="ECO:0007669"/>
    <property type="project" value="InterPro"/>
</dbReference>
<dbReference type="Gene3D" id="3.90.1150.10">
    <property type="entry name" value="Aspartate Aminotransferase, domain 1"/>
    <property type="match status" value="1"/>
</dbReference>
<dbReference type="InterPro" id="IPR050087">
    <property type="entry name" value="AON_synthase_class-II"/>
</dbReference>
<dbReference type="InterPro" id="IPR004839">
    <property type="entry name" value="Aminotransferase_I/II_large"/>
</dbReference>
<reference evidence="8" key="1">
    <citation type="submission" date="2014-03" db="EMBL/GenBank/DDBJ databases">
        <authorList>
            <person name="Aksoy S."/>
            <person name="Warren W."/>
            <person name="Wilson R.K."/>
        </authorList>
    </citation>
    <scope>NUCLEOTIDE SEQUENCE [LARGE SCALE GENOMIC DNA]</scope>
    <source>
        <strain evidence="8">IAEA</strain>
    </source>
</reference>
<reference evidence="7" key="2">
    <citation type="submission" date="2020-05" db="UniProtKB">
        <authorList>
            <consortium name="EnsemblMetazoa"/>
        </authorList>
    </citation>
    <scope>IDENTIFICATION</scope>
    <source>
        <strain evidence="7">IAEA</strain>
    </source>
</reference>
<dbReference type="GO" id="GO:0009102">
    <property type="term" value="P:biotin biosynthetic process"/>
    <property type="evidence" value="ECO:0007669"/>
    <property type="project" value="TreeGrafter"/>
</dbReference>
<evidence type="ECO:0000256" key="2">
    <source>
        <dbReference type="ARBA" id="ARBA00008392"/>
    </source>
</evidence>
<accession>A0A1A9Z1F8</accession>
<name>A0A1A9Z1F8_GLOPL</name>
<organism evidence="7 8">
    <name type="scientific">Glossina pallidipes</name>
    <name type="common">Tsetse fly</name>
    <dbReference type="NCBI Taxonomy" id="7398"/>
    <lineage>
        <taxon>Eukaryota</taxon>
        <taxon>Metazoa</taxon>
        <taxon>Ecdysozoa</taxon>
        <taxon>Arthropoda</taxon>
        <taxon>Hexapoda</taxon>
        <taxon>Insecta</taxon>
        <taxon>Pterygota</taxon>
        <taxon>Neoptera</taxon>
        <taxon>Endopterygota</taxon>
        <taxon>Diptera</taxon>
        <taxon>Brachycera</taxon>
        <taxon>Muscomorpha</taxon>
        <taxon>Hippoboscoidea</taxon>
        <taxon>Glossinidae</taxon>
        <taxon>Glossina</taxon>
    </lineage>
</organism>
<dbReference type="STRING" id="7398.A0A1A9Z1F8"/>
<keyword evidence="4" id="KW-0663">Pyridoxal phosphate</keyword>
<dbReference type="SUPFAM" id="SSF53383">
    <property type="entry name" value="PLP-dependent transferases"/>
    <property type="match status" value="1"/>
</dbReference>
<evidence type="ECO:0000256" key="1">
    <source>
        <dbReference type="ARBA" id="ARBA00001933"/>
    </source>
</evidence>
<evidence type="ECO:0000256" key="3">
    <source>
        <dbReference type="ARBA" id="ARBA00022679"/>
    </source>
</evidence>
<dbReference type="VEuPathDB" id="VectorBase:GPAI000830"/>
<evidence type="ECO:0000313" key="8">
    <source>
        <dbReference type="Proteomes" id="UP000092445"/>
    </source>
</evidence>
<feature type="domain" description="Aminotransferase class I/classII large" evidence="6">
    <location>
        <begin position="5"/>
        <end position="127"/>
    </location>
</feature>
<dbReference type="PANTHER" id="PTHR13693">
    <property type="entry name" value="CLASS II AMINOTRANSFERASE/8-AMINO-7-OXONONANOATE SYNTHASE"/>
    <property type="match status" value="1"/>
</dbReference>
<dbReference type="InterPro" id="IPR015421">
    <property type="entry name" value="PyrdxlP-dep_Trfase_major"/>
</dbReference>
<dbReference type="PANTHER" id="PTHR13693:SF100">
    <property type="entry name" value="8-AMINO-7-OXONONANOATE SYNTHASE"/>
    <property type="match status" value="1"/>
</dbReference>
<dbReference type="InterPro" id="IPR015424">
    <property type="entry name" value="PyrdxlP-dep_Trfase"/>
</dbReference>
<dbReference type="AlphaFoldDB" id="A0A1A9Z1F8"/>
<dbReference type="GO" id="GO:0008710">
    <property type="term" value="F:8-amino-7-oxononanoate synthase activity"/>
    <property type="evidence" value="ECO:0007669"/>
    <property type="project" value="TreeGrafter"/>
</dbReference>
<proteinExistence type="inferred from homology"/>
<evidence type="ECO:0000259" key="6">
    <source>
        <dbReference type="Pfam" id="PF00155"/>
    </source>
</evidence>
<dbReference type="EnsemblMetazoa" id="GPAI000830-RA">
    <property type="protein sequence ID" value="GPAI000830-PA"/>
    <property type="gene ID" value="GPAI000830"/>
</dbReference>
<dbReference type="Proteomes" id="UP000092445">
    <property type="component" value="Unassembled WGS sequence"/>
</dbReference>
<dbReference type="Gene3D" id="3.40.640.10">
    <property type="entry name" value="Type I PLP-dependent aspartate aminotransferase-like (Major domain)"/>
    <property type="match status" value="1"/>
</dbReference>